<comment type="caution">
    <text evidence="5">The sequence shown here is derived from an EMBL/GenBank/DDBJ whole genome shotgun (WGS) entry which is preliminary data.</text>
</comment>
<dbReference type="InterPro" id="IPR057670">
    <property type="entry name" value="SH3_retrovirus"/>
</dbReference>
<evidence type="ECO:0000256" key="2">
    <source>
        <dbReference type="SAM" id="MobiDB-lite"/>
    </source>
</evidence>
<evidence type="ECO:0000259" key="4">
    <source>
        <dbReference type="Pfam" id="PF25597"/>
    </source>
</evidence>
<feature type="domain" description="GAG-pre-integrase" evidence="3">
    <location>
        <begin position="285"/>
        <end position="358"/>
    </location>
</feature>
<feature type="coiled-coil region" evidence="1">
    <location>
        <begin position="1215"/>
        <end position="1267"/>
    </location>
</feature>
<protein>
    <submittedName>
        <fullName evidence="5">Putative ribonuclease H-like domain-containing protein</fullName>
    </submittedName>
</protein>
<dbReference type="GO" id="GO:0003676">
    <property type="term" value="F:nucleic acid binding"/>
    <property type="evidence" value="ECO:0007669"/>
    <property type="project" value="InterPro"/>
</dbReference>
<dbReference type="Pfam" id="PF25597">
    <property type="entry name" value="SH3_retrovirus"/>
    <property type="match status" value="1"/>
</dbReference>
<organism evidence="5">
    <name type="scientific">Tanacetum cinerariifolium</name>
    <name type="common">Dalmatian daisy</name>
    <name type="synonym">Chrysanthemum cinerariifolium</name>
    <dbReference type="NCBI Taxonomy" id="118510"/>
    <lineage>
        <taxon>Eukaryota</taxon>
        <taxon>Viridiplantae</taxon>
        <taxon>Streptophyta</taxon>
        <taxon>Embryophyta</taxon>
        <taxon>Tracheophyta</taxon>
        <taxon>Spermatophyta</taxon>
        <taxon>Magnoliopsida</taxon>
        <taxon>eudicotyledons</taxon>
        <taxon>Gunneridae</taxon>
        <taxon>Pentapetalae</taxon>
        <taxon>asterids</taxon>
        <taxon>campanulids</taxon>
        <taxon>Asterales</taxon>
        <taxon>Asteraceae</taxon>
        <taxon>Asteroideae</taxon>
        <taxon>Anthemideae</taxon>
        <taxon>Anthemidinae</taxon>
        <taxon>Tanacetum</taxon>
    </lineage>
</organism>
<dbReference type="Pfam" id="PF13976">
    <property type="entry name" value="gag_pre-integrs"/>
    <property type="match status" value="1"/>
</dbReference>
<dbReference type="CDD" id="cd09272">
    <property type="entry name" value="RNase_HI_RT_Ty1"/>
    <property type="match status" value="1"/>
</dbReference>
<dbReference type="SUPFAM" id="SSF57756">
    <property type="entry name" value="Retrovirus zinc finger-like domains"/>
    <property type="match status" value="1"/>
</dbReference>
<dbReference type="GO" id="GO:0008270">
    <property type="term" value="F:zinc ion binding"/>
    <property type="evidence" value="ECO:0007669"/>
    <property type="project" value="InterPro"/>
</dbReference>
<feature type="domain" description="Retroviral polymerase SH3-like" evidence="4">
    <location>
        <begin position="436"/>
        <end position="491"/>
    </location>
</feature>
<reference evidence="5" key="1">
    <citation type="journal article" date="2019" name="Sci. Rep.">
        <title>Draft genome of Tanacetum cinerariifolium, the natural source of mosquito coil.</title>
        <authorList>
            <person name="Yamashiro T."/>
            <person name="Shiraishi A."/>
            <person name="Satake H."/>
            <person name="Nakayama K."/>
        </authorList>
    </citation>
    <scope>NUCLEOTIDE SEQUENCE</scope>
</reference>
<feature type="compositionally biased region" description="Basic and acidic residues" evidence="2">
    <location>
        <begin position="562"/>
        <end position="580"/>
    </location>
</feature>
<feature type="region of interest" description="Disordered" evidence="2">
    <location>
        <begin position="1136"/>
        <end position="1181"/>
    </location>
</feature>
<evidence type="ECO:0000256" key="1">
    <source>
        <dbReference type="SAM" id="Coils"/>
    </source>
</evidence>
<dbReference type="PANTHER" id="PTHR11439">
    <property type="entry name" value="GAG-POL-RELATED RETROTRANSPOSON"/>
    <property type="match status" value="1"/>
</dbReference>
<dbReference type="InterPro" id="IPR025724">
    <property type="entry name" value="GAG-pre-integrase_dom"/>
</dbReference>
<accession>A0A6L2LIQ6</accession>
<keyword evidence="1" id="KW-0175">Coiled coil</keyword>
<gene>
    <name evidence="5" type="ORF">Tci_033669</name>
</gene>
<proteinExistence type="predicted"/>
<dbReference type="InterPro" id="IPR036875">
    <property type="entry name" value="Znf_CCHC_sf"/>
</dbReference>
<feature type="region of interest" description="Disordered" evidence="2">
    <location>
        <begin position="561"/>
        <end position="589"/>
    </location>
</feature>
<feature type="region of interest" description="Disordered" evidence="2">
    <location>
        <begin position="1186"/>
        <end position="1205"/>
    </location>
</feature>
<dbReference type="InterPro" id="IPR012337">
    <property type="entry name" value="RNaseH-like_sf"/>
</dbReference>
<evidence type="ECO:0000313" key="5">
    <source>
        <dbReference type="EMBL" id="GEU61691.1"/>
    </source>
</evidence>
<evidence type="ECO:0000259" key="3">
    <source>
        <dbReference type="Pfam" id="PF13976"/>
    </source>
</evidence>
<name>A0A6L2LIQ6_TANCI</name>
<sequence length="1469" mass="167453">MDLKWQLALLSMRERRYFQKTGKKITINGSDTAGYDKTKVECFNCHKMGQFTRECRSVRNQESRPRNQDSSRKMLIVEDTSSKAMVAIDGACFNWSYMADDEVPTNMALMAFSDSEVHNSKTCSNTCLKSFETLKTQYDNLRIEFNKSEFNLATYKRGLFAPPTIDLSNSSLEEFKEPEFKGYGPKARNKSYLTGYQEYDGGFVVSASSSKGGKITGKGKTRTGKLDFEDVYFVKELKFNLFSVSQMRDKKNSVLFTETECLILFPDFKLPDESQVLLKVPKKNNMYNLDLKNVVPSKDLACLFEKATNDESNLWHKRLGHINFKTMNKLMKGNLVRGLPSNIFENDHTCVAFQKEKQHKASYKSKLVNSVSQPLQILYTDLFGPTFINSIMGKMYCLVVTDDYSRVLMTKPHNKTPYKLLIGRTPTISFMRPFGCLVTILNTLDHLGKFKGKAKEGFLVGYSTNNKAFRVYNSRTRKVDENLHVNFLENKPNITGSGLEWLFDIDSLITSMNYQPISAGNRTNGNAGSKIHSGVGQVRKEKVPDQEYILLPLLNTSLDVPSSHEEVDSLPKDDAGKKSTAEPTCVEGSKIDDLGSLDHQIKSTDDFENTNNINSFNTASLIVNDASNKDGTFQRIIGKWDFSTPITVNADYNNLETVIPVSPFPSTRFHKDHPKEQIIREVNSAVQTRKIAKQNEAELITFIIKKRRTNHKDFQNCLFACFLSQMEPKKVTQDLDDESWVEAIQEEGIDYDEVFAPVARIEAIRPDIMFAVCACLRFQVQPKVTHMHAMKRIFRYLKGQPTLGLWYPKDSPLDLIAYYDSDYVGASLDRKSTTGGCQFLGSRLISWQCKKQKIMANSTTEPEYIAASNCYGQVLWLQNQLLDYGYNFMQTKIHVDNESEICVLKNPIYHLNTKHIEIRHHFFRDSYEKRLIEMVKIHTDYNVADLLTKAFDVTRFLFLVASIGLELKGYLINDGYADLVQHAGDYFNTAGQTATRKEFSIPLMAGSLAKTISAKFWNTASSKIINSAKQIHVIVDGKAIVISKSSVRSDLLFDDEDAITCLTNDDIFENLAFMGYEPLFTKLTFQKDEAVHQEEGDRVERAITTDASLEAAHASDNIFMTQTTLMPNVDISQEMATGGSPMRQDTIGGTSAQTRSERVFEQPSEPPILEGHTSGSGEDRMEHPFELTDFVPPTPYDSPLSGGYTPRSDEGRLKLEELMVLCTTLANRVTTLENELSTTKAIYHKAFITLTKQVKKLETQLKKKRSRAVIHSSDEEEPSVDIEDSPKHRRMIKELDKDEDVNLERYNLEKALELQRPLDQRKEDVAKGDQAKKIDWNDPTVLRYHALQNRPFSKAEVRKNMIMYLKNQGGEDLEILWKLVQDKHGDTRLEEGYERVLWGDLKVMFKPDVKSEVWRQLQGHDITVWKLFSLSGVHFVRFKSLHIFLLVDKVYHLTLATITKMLERKLQDG</sequence>
<dbReference type="SUPFAM" id="SSF53098">
    <property type="entry name" value="Ribonuclease H-like"/>
    <property type="match status" value="1"/>
</dbReference>
<dbReference type="EMBL" id="BKCJ010004547">
    <property type="protein sequence ID" value="GEU61691.1"/>
    <property type="molecule type" value="Genomic_DNA"/>
</dbReference>
<dbReference type="PANTHER" id="PTHR11439:SF495">
    <property type="entry name" value="REVERSE TRANSCRIPTASE, RNA-DEPENDENT DNA POLYMERASE-RELATED"/>
    <property type="match status" value="1"/>
</dbReference>